<proteinExistence type="predicted"/>
<evidence type="ECO:0000256" key="3">
    <source>
        <dbReference type="ARBA" id="ARBA00022953"/>
    </source>
</evidence>
<dbReference type="GO" id="GO:0006351">
    <property type="term" value="P:DNA-templated transcription"/>
    <property type="evidence" value="ECO:0007669"/>
    <property type="project" value="InterPro"/>
</dbReference>
<evidence type="ECO:0000256" key="4">
    <source>
        <dbReference type="SAM" id="MobiDB-lite"/>
    </source>
</evidence>
<dbReference type="PROSITE" id="PS50507">
    <property type="entry name" value="RDRP_SSRNA_POS"/>
    <property type="match status" value="1"/>
</dbReference>
<organism evidence="6">
    <name type="scientific">Hubei partiti-like virus 43</name>
    <dbReference type="NCBI Taxonomy" id="1923051"/>
    <lineage>
        <taxon>Viruses</taxon>
        <taxon>Riboviria</taxon>
    </lineage>
</organism>
<sequence>MLKVLPRKNGFSQRHQSGGTKTPFFPINDDFGYHRSPVTKDLIRKDVLEFARNPVVCKDLEMKLAINQARQAFSLSTPVPMLHLNDVFDYDLKIWSSSPGLPWIHYGYKTKRDVINNELSRKQIRWFWHRVKRNEPVSPADCCAYVRSHLCELGEEKARAVWGYPATITLGEAVFAIPLIEAYQKGKYPIAYGYDTAIGGCAKARARFSSGYISALDYSKFDKTVPAFLIEAAFDILLTNIDLGKYRDYGTADVLQLHRMFDYIKRYFIQTPIRLFDGTRYRKQSGIASGSYFTQLVGSIVNYILLQWLFLKQHETPPEDCIVFGDDSLVRSKSEFSILRAQEHLKILSMRLNIQKSAVSTDISDLSFLGYNIGDGIPNKPYRNWMASLIHPEVRDKSWDDFATRALGLAFACSGQNDAFDSLCRAIVSRRHFELSMSKSFRRFLASQGIDEISKKIPSKLEFLILLKVL</sequence>
<dbReference type="InterPro" id="IPR043502">
    <property type="entry name" value="DNA/RNA_pol_sf"/>
</dbReference>
<dbReference type="InterPro" id="IPR043128">
    <property type="entry name" value="Rev_trsase/Diguanyl_cyclase"/>
</dbReference>
<dbReference type="GO" id="GO:0003723">
    <property type="term" value="F:RNA binding"/>
    <property type="evidence" value="ECO:0007669"/>
    <property type="project" value="InterPro"/>
</dbReference>
<keyword evidence="3" id="KW-0693">Viral RNA replication</keyword>
<evidence type="ECO:0000256" key="2">
    <source>
        <dbReference type="ARBA" id="ARBA00022695"/>
    </source>
</evidence>
<dbReference type="EMBL" id="KX884249">
    <property type="protein sequence ID" value="APG78364.1"/>
    <property type="molecule type" value="Genomic_RNA"/>
</dbReference>
<evidence type="ECO:0000313" key="6">
    <source>
        <dbReference type="EMBL" id="APG78364.1"/>
    </source>
</evidence>
<feature type="domain" description="RdRp catalytic" evidence="5">
    <location>
        <begin position="211"/>
        <end position="340"/>
    </location>
</feature>
<feature type="region of interest" description="Disordered" evidence="4">
    <location>
        <begin position="1"/>
        <end position="22"/>
    </location>
</feature>
<evidence type="ECO:0000259" key="5">
    <source>
        <dbReference type="PROSITE" id="PS50507"/>
    </source>
</evidence>
<feature type="compositionally biased region" description="Polar residues" evidence="4">
    <location>
        <begin position="10"/>
        <end position="20"/>
    </location>
</feature>
<evidence type="ECO:0000256" key="1">
    <source>
        <dbReference type="ARBA" id="ARBA00022679"/>
    </source>
</evidence>
<dbReference type="Gene3D" id="3.30.70.270">
    <property type="match status" value="1"/>
</dbReference>
<dbReference type="GO" id="GO:0039694">
    <property type="term" value="P:viral RNA genome replication"/>
    <property type="evidence" value="ECO:0007669"/>
    <property type="project" value="InterPro"/>
</dbReference>
<dbReference type="Pfam" id="PF00680">
    <property type="entry name" value="RdRP_1"/>
    <property type="match status" value="1"/>
</dbReference>
<dbReference type="SUPFAM" id="SSF56672">
    <property type="entry name" value="DNA/RNA polymerases"/>
    <property type="match status" value="1"/>
</dbReference>
<dbReference type="InterPro" id="IPR007094">
    <property type="entry name" value="RNA-dir_pol_PSvirus"/>
</dbReference>
<keyword evidence="2" id="KW-0548">Nucleotidyltransferase</keyword>
<protein>
    <submittedName>
        <fullName evidence="6">RdRp</fullName>
    </submittedName>
</protein>
<accession>A0A1L3KLV2</accession>
<keyword evidence="1" id="KW-0808">Transferase</keyword>
<dbReference type="InterPro" id="IPR001205">
    <property type="entry name" value="RNA-dir_pol_C"/>
</dbReference>
<reference evidence="6" key="1">
    <citation type="journal article" date="2016" name="Nature">
        <title>Redefining the invertebrate RNA virosphere.</title>
        <authorList>
            <person name="Shi M."/>
            <person name="Lin X.D."/>
            <person name="Tian J.H."/>
            <person name="Chen L.J."/>
            <person name="Chen X."/>
            <person name="Li C.X."/>
            <person name="Qin X.C."/>
            <person name="Li J."/>
            <person name="Cao J.P."/>
            <person name="Eden J.S."/>
            <person name="Buchmann J."/>
            <person name="Wang W."/>
            <person name="Xu J."/>
            <person name="Holmes E.C."/>
            <person name="Zhang Y.Z."/>
        </authorList>
    </citation>
    <scope>NUCLEOTIDE SEQUENCE</scope>
    <source>
        <strain evidence="6">ZCM99354</strain>
    </source>
</reference>
<name>A0A1L3KLV2_9VIRU</name>
<dbReference type="GO" id="GO:0003968">
    <property type="term" value="F:RNA-directed RNA polymerase activity"/>
    <property type="evidence" value="ECO:0007669"/>
    <property type="project" value="InterPro"/>
</dbReference>